<feature type="region of interest" description="Disordered" evidence="1">
    <location>
        <begin position="79"/>
        <end position="109"/>
    </location>
</feature>
<name>A0A3L6DI36_MAIZE</name>
<evidence type="ECO:0000313" key="2">
    <source>
        <dbReference type="EMBL" id="PWZ08276.1"/>
    </source>
</evidence>
<comment type="caution">
    <text evidence="2">The sequence shown here is derived from an EMBL/GenBank/DDBJ whole genome shotgun (WGS) entry which is preliminary data.</text>
</comment>
<dbReference type="Proteomes" id="UP000251960">
    <property type="component" value="Chromosome 8"/>
</dbReference>
<sequence length="109" mass="11345">MGCGGEAVEASTSEVQRDLTTCHPSSLERTLLEAFHWRRQEGMEALTAIPGHFGSSRTEPAGGASTAVVLRSASLKVPGMAAGNSSPYDPTRGLHEDEPPPIQAGLTSA</sequence>
<protein>
    <submittedName>
        <fullName evidence="2">Uncharacterized protein</fullName>
    </submittedName>
</protein>
<accession>A0A3L6DI36</accession>
<reference evidence="2 3" key="1">
    <citation type="journal article" date="2018" name="Nat. Genet.">
        <title>Extensive intraspecific gene order and gene structural variations between Mo17 and other maize genomes.</title>
        <authorList>
            <person name="Sun S."/>
            <person name="Zhou Y."/>
            <person name="Chen J."/>
            <person name="Shi J."/>
            <person name="Zhao H."/>
            <person name="Zhao H."/>
            <person name="Song W."/>
            <person name="Zhang M."/>
            <person name="Cui Y."/>
            <person name="Dong X."/>
            <person name="Liu H."/>
            <person name="Ma X."/>
            <person name="Jiao Y."/>
            <person name="Wang B."/>
            <person name="Wei X."/>
            <person name="Stein J.C."/>
            <person name="Glaubitz J.C."/>
            <person name="Lu F."/>
            <person name="Yu G."/>
            <person name="Liang C."/>
            <person name="Fengler K."/>
            <person name="Li B."/>
            <person name="Rafalski A."/>
            <person name="Schnable P.S."/>
            <person name="Ware D.H."/>
            <person name="Buckler E.S."/>
            <person name="Lai J."/>
        </authorList>
    </citation>
    <scope>NUCLEOTIDE SEQUENCE [LARGE SCALE GENOMIC DNA]</scope>
    <source>
        <strain evidence="3">cv. Missouri 17</strain>
        <tissue evidence="2">Seedling</tissue>
    </source>
</reference>
<evidence type="ECO:0000256" key="1">
    <source>
        <dbReference type="SAM" id="MobiDB-lite"/>
    </source>
</evidence>
<dbReference type="EMBL" id="NCVQ01000009">
    <property type="protein sequence ID" value="PWZ08276.1"/>
    <property type="molecule type" value="Genomic_DNA"/>
</dbReference>
<gene>
    <name evidence="2" type="ORF">Zm00014a_040359</name>
</gene>
<evidence type="ECO:0000313" key="3">
    <source>
        <dbReference type="Proteomes" id="UP000251960"/>
    </source>
</evidence>
<organism evidence="2 3">
    <name type="scientific">Zea mays</name>
    <name type="common">Maize</name>
    <dbReference type="NCBI Taxonomy" id="4577"/>
    <lineage>
        <taxon>Eukaryota</taxon>
        <taxon>Viridiplantae</taxon>
        <taxon>Streptophyta</taxon>
        <taxon>Embryophyta</taxon>
        <taxon>Tracheophyta</taxon>
        <taxon>Spermatophyta</taxon>
        <taxon>Magnoliopsida</taxon>
        <taxon>Liliopsida</taxon>
        <taxon>Poales</taxon>
        <taxon>Poaceae</taxon>
        <taxon>PACMAD clade</taxon>
        <taxon>Panicoideae</taxon>
        <taxon>Andropogonodae</taxon>
        <taxon>Andropogoneae</taxon>
        <taxon>Tripsacinae</taxon>
        <taxon>Zea</taxon>
    </lineage>
</organism>
<dbReference type="AlphaFoldDB" id="A0A3L6DI36"/>
<proteinExistence type="predicted"/>